<gene>
    <name evidence="2" type="ORF">OMM_02853</name>
</gene>
<proteinExistence type="predicted"/>
<dbReference type="Pfam" id="PF02771">
    <property type="entry name" value="Acyl-CoA_dh_N"/>
    <property type="match status" value="1"/>
</dbReference>
<organism evidence="2 3">
    <name type="scientific">Candidatus Magnetoglobus multicellularis str. Araruama</name>
    <dbReference type="NCBI Taxonomy" id="890399"/>
    <lineage>
        <taxon>Bacteria</taxon>
        <taxon>Pseudomonadati</taxon>
        <taxon>Thermodesulfobacteriota</taxon>
        <taxon>Desulfobacteria</taxon>
        <taxon>Desulfobacterales</taxon>
        <taxon>Desulfobacteraceae</taxon>
        <taxon>Candidatus Magnetoglobus</taxon>
    </lineage>
</organism>
<accession>A0A1V1P7Y0</accession>
<dbReference type="EMBL" id="ATBP01000341">
    <property type="protein sequence ID" value="ETR70961.1"/>
    <property type="molecule type" value="Genomic_DNA"/>
</dbReference>
<dbReference type="GO" id="GO:0050660">
    <property type="term" value="F:flavin adenine dinucleotide binding"/>
    <property type="evidence" value="ECO:0007669"/>
    <property type="project" value="InterPro"/>
</dbReference>
<evidence type="ECO:0000313" key="3">
    <source>
        <dbReference type="Proteomes" id="UP000189670"/>
    </source>
</evidence>
<dbReference type="InterPro" id="IPR009100">
    <property type="entry name" value="AcylCoA_DH/oxidase_NM_dom_sf"/>
</dbReference>
<sequence length="195" mass="22813">MKKIFCIFWNCQGGNEKIYFYPSIICLKITLESFILNNDYKKQFECNQNRRLFGLHSNNFWDLTLKQKEEGMDILKYTEKHRTFRERLRAFLAKEVTPYADEWEKNKIVPKSTWQKMGREGFLCYMLKPAYGGLGGDFLYSVIVSEEIVRTNQAGLTATLHSDIIVPYIDSFGSESLKKNICPGVHQAILSQQWQ</sequence>
<dbReference type="PANTHER" id="PTHR43884">
    <property type="entry name" value="ACYL-COA DEHYDROGENASE"/>
    <property type="match status" value="1"/>
</dbReference>
<dbReference type="SUPFAM" id="SSF56645">
    <property type="entry name" value="Acyl-CoA dehydrogenase NM domain-like"/>
    <property type="match status" value="1"/>
</dbReference>
<evidence type="ECO:0000259" key="1">
    <source>
        <dbReference type="Pfam" id="PF02771"/>
    </source>
</evidence>
<reference evidence="3" key="1">
    <citation type="submission" date="2012-11" db="EMBL/GenBank/DDBJ databases">
        <authorList>
            <person name="Lucero-Rivera Y.E."/>
            <person name="Tovar-Ramirez D."/>
        </authorList>
    </citation>
    <scope>NUCLEOTIDE SEQUENCE [LARGE SCALE GENOMIC DNA]</scope>
    <source>
        <strain evidence="3">Araruama</strain>
    </source>
</reference>
<dbReference type="Proteomes" id="UP000189670">
    <property type="component" value="Unassembled WGS sequence"/>
</dbReference>
<evidence type="ECO:0000313" key="2">
    <source>
        <dbReference type="EMBL" id="ETR70961.1"/>
    </source>
</evidence>
<comment type="caution">
    <text evidence="2">The sequence shown here is derived from an EMBL/GenBank/DDBJ whole genome shotgun (WGS) entry which is preliminary data.</text>
</comment>
<dbReference type="GO" id="GO:0003995">
    <property type="term" value="F:acyl-CoA dehydrogenase activity"/>
    <property type="evidence" value="ECO:0007669"/>
    <property type="project" value="TreeGrafter"/>
</dbReference>
<protein>
    <recommendedName>
        <fullName evidence="1">Acyl-CoA dehydrogenase/oxidase N-terminal domain-containing protein</fullName>
    </recommendedName>
</protein>
<dbReference type="AlphaFoldDB" id="A0A1V1P7Y0"/>
<name>A0A1V1P7Y0_9BACT</name>
<dbReference type="Gene3D" id="1.10.540.10">
    <property type="entry name" value="Acyl-CoA dehydrogenase/oxidase, N-terminal domain"/>
    <property type="match status" value="1"/>
</dbReference>
<dbReference type="InterPro" id="IPR013786">
    <property type="entry name" value="AcylCoA_DH/ox_N"/>
</dbReference>
<dbReference type="PANTHER" id="PTHR43884:SF12">
    <property type="entry name" value="ISOVALERYL-COA DEHYDROGENASE, MITOCHONDRIAL-RELATED"/>
    <property type="match status" value="1"/>
</dbReference>
<dbReference type="InterPro" id="IPR037069">
    <property type="entry name" value="AcylCoA_DH/ox_N_sf"/>
</dbReference>
<feature type="domain" description="Acyl-CoA dehydrogenase/oxidase N-terminal" evidence="1">
    <location>
        <begin position="78"/>
        <end position="185"/>
    </location>
</feature>